<protein>
    <recommendedName>
        <fullName evidence="3">LVIVD repeat protein</fullName>
    </recommendedName>
</protein>
<evidence type="ECO:0008006" key="3">
    <source>
        <dbReference type="Google" id="ProtNLM"/>
    </source>
</evidence>
<sequence length="343" mass="38148">MKRVVVTADSHFPSKSDCGFALIDVSNPLEPVVLSRSKLPDHCGSFASSNGFLYCTLPGSFMIFDISDPFAPRLLSRLAANGGCQIVISERRKKAFLADWKNGVLIIDINDPYEPRMIGRMGCNGDERNNGEIHPYGVSGLAVHNGLLFASTMDYDMLQNREALYVFDISRPRSPKWIARVNTYPCRGHGIVLKRNYVVIVGLRSTMVIDISRPEEPATISLIETPDRFGMNPWLSGDYLYVPEIVYEPNKKLAGLRILDISNPLHVESISELLIPARAATNVKVVDNLAYLSCQCGLAIVDVADPEKPKLLNLCTPCEVDKIAEGIEVIDYRDEVFKEERVS</sequence>
<organism evidence="1 2">
    <name type="scientific">Mesotoga prima MesG1.Ag.4.2</name>
    <dbReference type="NCBI Taxonomy" id="660470"/>
    <lineage>
        <taxon>Bacteria</taxon>
        <taxon>Thermotogati</taxon>
        <taxon>Thermotogota</taxon>
        <taxon>Thermotogae</taxon>
        <taxon>Kosmotogales</taxon>
        <taxon>Kosmotogaceae</taxon>
        <taxon>Mesotoga</taxon>
    </lineage>
</organism>
<dbReference type="Proteomes" id="UP000002881">
    <property type="component" value="Chromosome"/>
</dbReference>
<dbReference type="eggNOG" id="COG5276">
    <property type="taxonomic scope" value="Bacteria"/>
</dbReference>
<dbReference type="InterPro" id="IPR013211">
    <property type="entry name" value="LVIVD"/>
</dbReference>
<proteinExistence type="predicted"/>
<dbReference type="SUPFAM" id="SSF75011">
    <property type="entry name" value="3-carboxy-cis,cis-mucoante lactonizing enzyme"/>
    <property type="match status" value="1"/>
</dbReference>
<name>I2F3S2_9BACT</name>
<gene>
    <name evidence="1" type="ORF">Theba_0865</name>
</gene>
<dbReference type="AlphaFoldDB" id="I2F3S2"/>
<reference evidence="1 2" key="1">
    <citation type="journal article" date="2012" name="Genome Biol. Evol.">
        <title>Genome Sequence of the Mesophilic Thermotogales Bacterium Mesotoga prima MesG1.Ag.4.2 Reveals the Largest Thermotogales Genome To Date.</title>
        <authorList>
            <person name="Zhaxybayeva O."/>
            <person name="Swithers K.S."/>
            <person name="Foght J."/>
            <person name="Green A.G."/>
            <person name="Bruce D."/>
            <person name="Detter C."/>
            <person name="Han S."/>
            <person name="Teshima H."/>
            <person name="Han J."/>
            <person name="Woyke T."/>
            <person name="Pitluck S."/>
            <person name="Nolan M."/>
            <person name="Ivanova N."/>
            <person name="Pati A."/>
            <person name="Land M.L."/>
            <person name="Dlutek M."/>
            <person name="Doolittle W.F."/>
            <person name="Noll K.M."/>
            <person name="Nesbo C.L."/>
        </authorList>
    </citation>
    <scope>NUCLEOTIDE SEQUENCE [LARGE SCALE GENOMIC DNA]</scope>
    <source>
        <strain evidence="2">mesG1.Ag.4.2</strain>
    </source>
</reference>
<dbReference type="KEGG" id="mpg:Theba_0865"/>
<keyword evidence="2" id="KW-1185">Reference proteome</keyword>
<dbReference type="HOGENOM" id="CLU_825860_0_0_0"/>
<dbReference type="Pfam" id="PF08309">
    <property type="entry name" value="LVIVD"/>
    <property type="match status" value="4"/>
</dbReference>
<evidence type="ECO:0000313" key="1">
    <source>
        <dbReference type="EMBL" id="AFK06575.1"/>
    </source>
</evidence>
<accession>I2F3S2</accession>
<dbReference type="EMBL" id="CP003532">
    <property type="protein sequence ID" value="AFK06575.1"/>
    <property type="molecule type" value="Genomic_DNA"/>
</dbReference>
<evidence type="ECO:0000313" key="2">
    <source>
        <dbReference type="Proteomes" id="UP000002881"/>
    </source>
</evidence>
<dbReference type="GeneID" id="87106700"/>
<dbReference type="STRING" id="660470.Theba_0865"/>
<dbReference type="RefSeq" id="WP_014730613.1">
    <property type="nucleotide sequence ID" value="NC_017934.1"/>
</dbReference>